<dbReference type="AlphaFoldDB" id="A0AB34IYD6"/>
<feature type="transmembrane region" description="Helical" evidence="1">
    <location>
        <begin position="12"/>
        <end position="32"/>
    </location>
</feature>
<comment type="caution">
    <text evidence="2">The sequence shown here is derived from an EMBL/GenBank/DDBJ whole genome shotgun (WGS) entry which is preliminary data.</text>
</comment>
<feature type="transmembrane region" description="Helical" evidence="1">
    <location>
        <begin position="53"/>
        <end position="69"/>
    </location>
</feature>
<evidence type="ECO:0000313" key="3">
    <source>
        <dbReference type="Proteomes" id="UP001515480"/>
    </source>
</evidence>
<dbReference type="Proteomes" id="UP001515480">
    <property type="component" value="Unassembled WGS sequence"/>
</dbReference>
<evidence type="ECO:0000313" key="2">
    <source>
        <dbReference type="EMBL" id="KAL1508802.1"/>
    </source>
</evidence>
<keyword evidence="1" id="KW-1133">Transmembrane helix</keyword>
<feature type="transmembrane region" description="Helical" evidence="1">
    <location>
        <begin position="187"/>
        <end position="204"/>
    </location>
</feature>
<protein>
    <recommendedName>
        <fullName evidence="4">EXPERA domain-containing protein</fullName>
    </recommendedName>
</protein>
<sequence>MMEMAGAQPAAALLLWYAALCAVAVLNPLLLARTRRNHPPSSDPPRKAYQQKMFLLALPMVFECSYRSVFPSLYLQRYTFWDTPLNSILIDRTFACVGEITWTAQIALALAHVDGEVTGGRAWVRGACALAVLLYVVAEAVSYYNTATTNELWAAAEVVVDALSWIVLLPASLSLSYGLRHAKWTSAKIFVCVFSVAALVYPLYNFAIDAPMYLRRYAADQAAGKQYFAFVPGLIDAAIRRVPTRSLASWEGDMFWMVAYFTFGAWSSILLVCAPTTTPHTQAKDAQLLRVV</sequence>
<feature type="transmembrane region" description="Helical" evidence="1">
    <location>
        <begin position="123"/>
        <end position="146"/>
    </location>
</feature>
<keyword evidence="1" id="KW-0812">Transmembrane</keyword>
<keyword evidence="3" id="KW-1185">Reference proteome</keyword>
<reference evidence="2 3" key="1">
    <citation type="journal article" date="2024" name="Science">
        <title>Giant polyketide synthase enzymes in the biosynthesis of giant marine polyether toxins.</title>
        <authorList>
            <person name="Fallon T.R."/>
            <person name="Shende V.V."/>
            <person name="Wierzbicki I.H."/>
            <person name="Pendleton A.L."/>
            <person name="Watervoot N.F."/>
            <person name="Auber R.P."/>
            <person name="Gonzalez D.J."/>
            <person name="Wisecaver J.H."/>
            <person name="Moore B.S."/>
        </authorList>
    </citation>
    <scope>NUCLEOTIDE SEQUENCE [LARGE SCALE GENOMIC DNA]</scope>
    <source>
        <strain evidence="2 3">12B1</strain>
    </source>
</reference>
<keyword evidence="1" id="KW-0472">Membrane</keyword>
<gene>
    <name evidence="2" type="ORF">AB1Y20_004897</name>
</gene>
<accession>A0AB34IYD6</accession>
<evidence type="ECO:0008006" key="4">
    <source>
        <dbReference type="Google" id="ProtNLM"/>
    </source>
</evidence>
<organism evidence="2 3">
    <name type="scientific">Prymnesium parvum</name>
    <name type="common">Toxic golden alga</name>
    <dbReference type="NCBI Taxonomy" id="97485"/>
    <lineage>
        <taxon>Eukaryota</taxon>
        <taxon>Haptista</taxon>
        <taxon>Haptophyta</taxon>
        <taxon>Prymnesiophyceae</taxon>
        <taxon>Prymnesiales</taxon>
        <taxon>Prymnesiaceae</taxon>
        <taxon>Prymnesium</taxon>
    </lineage>
</organism>
<feature type="transmembrane region" description="Helical" evidence="1">
    <location>
        <begin position="152"/>
        <end position="175"/>
    </location>
</feature>
<feature type="transmembrane region" description="Helical" evidence="1">
    <location>
        <begin position="254"/>
        <end position="274"/>
    </location>
</feature>
<name>A0AB34IYD6_PRYPA</name>
<evidence type="ECO:0000256" key="1">
    <source>
        <dbReference type="SAM" id="Phobius"/>
    </source>
</evidence>
<feature type="transmembrane region" description="Helical" evidence="1">
    <location>
        <begin position="89"/>
        <end position="111"/>
    </location>
</feature>
<dbReference type="EMBL" id="JBGBPQ010000016">
    <property type="protein sequence ID" value="KAL1508802.1"/>
    <property type="molecule type" value="Genomic_DNA"/>
</dbReference>
<proteinExistence type="predicted"/>